<dbReference type="RefSeq" id="WP_183769985.1">
    <property type="nucleotide sequence ID" value="NZ_JACIDK010000001.1"/>
</dbReference>
<protein>
    <submittedName>
        <fullName evidence="1">DNA-binding transcriptional LysR family regulator</fullName>
    </submittedName>
</protein>
<comment type="caution">
    <text evidence="1">The sequence shown here is derived from an EMBL/GenBank/DDBJ whole genome shotgun (WGS) entry which is preliminary data.</text>
</comment>
<dbReference type="EMBL" id="JACIDK010000001">
    <property type="protein sequence ID" value="MBB3890119.1"/>
    <property type="molecule type" value="Genomic_DNA"/>
</dbReference>
<sequence length="57" mass="6067">MAGGVRAGRLVPVLEAFDPGDILQAPAVFVGRGGRVSARVRAFIDFLDANIRLPTLF</sequence>
<dbReference type="Proteomes" id="UP000530564">
    <property type="component" value="Unassembled WGS sequence"/>
</dbReference>
<dbReference type="AlphaFoldDB" id="A0A839ZWI6"/>
<evidence type="ECO:0000313" key="1">
    <source>
        <dbReference type="EMBL" id="MBB3890119.1"/>
    </source>
</evidence>
<dbReference type="GO" id="GO:0003677">
    <property type="term" value="F:DNA binding"/>
    <property type="evidence" value="ECO:0007669"/>
    <property type="project" value="UniProtKB-KW"/>
</dbReference>
<accession>A0A839ZWI6</accession>
<name>A0A839ZWI6_9CAUL</name>
<proteinExistence type="predicted"/>
<organism evidence="1 2">
    <name type="scientific">Phenylobacterium haematophilum</name>
    <dbReference type="NCBI Taxonomy" id="98513"/>
    <lineage>
        <taxon>Bacteria</taxon>
        <taxon>Pseudomonadati</taxon>
        <taxon>Pseudomonadota</taxon>
        <taxon>Alphaproteobacteria</taxon>
        <taxon>Caulobacterales</taxon>
        <taxon>Caulobacteraceae</taxon>
        <taxon>Phenylobacterium</taxon>
    </lineage>
</organism>
<keyword evidence="1" id="KW-0238">DNA-binding</keyword>
<gene>
    <name evidence="1" type="ORF">GGQ61_000816</name>
</gene>
<reference evidence="1 2" key="1">
    <citation type="submission" date="2020-08" db="EMBL/GenBank/DDBJ databases">
        <title>Genomic Encyclopedia of Type Strains, Phase IV (KMG-IV): sequencing the most valuable type-strain genomes for metagenomic binning, comparative biology and taxonomic classification.</title>
        <authorList>
            <person name="Goeker M."/>
        </authorList>
    </citation>
    <scope>NUCLEOTIDE SEQUENCE [LARGE SCALE GENOMIC DNA]</scope>
    <source>
        <strain evidence="1 2">DSM 21793</strain>
    </source>
</reference>
<keyword evidence="2" id="KW-1185">Reference proteome</keyword>
<evidence type="ECO:0000313" key="2">
    <source>
        <dbReference type="Proteomes" id="UP000530564"/>
    </source>
</evidence>